<organism evidence="1">
    <name type="scientific">Arundo donax</name>
    <name type="common">Giant reed</name>
    <name type="synonym">Donax arundinaceus</name>
    <dbReference type="NCBI Taxonomy" id="35708"/>
    <lineage>
        <taxon>Eukaryota</taxon>
        <taxon>Viridiplantae</taxon>
        <taxon>Streptophyta</taxon>
        <taxon>Embryophyta</taxon>
        <taxon>Tracheophyta</taxon>
        <taxon>Spermatophyta</taxon>
        <taxon>Magnoliopsida</taxon>
        <taxon>Liliopsida</taxon>
        <taxon>Poales</taxon>
        <taxon>Poaceae</taxon>
        <taxon>PACMAD clade</taxon>
        <taxon>Arundinoideae</taxon>
        <taxon>Arundineae</taxon>
        <taxon>Arundo</taxon>
    </lineage>
</organism>
<proteinExistence type="predicted"/>
<reference evidence="1" key="2">
    <citation type="journal article" date="2015" name="Data Brief">
        <title>Shoot transcriptome of the giant reed, Arundo donax.</title>
        <authorList>
            <person name="Barrero R.A."/>
            <person name="Guerrero F.D."/>
            <person name="Moolhuijzen P."/>
            <person name="Goolsby J.A."/>
            <person name="Tidwell J."/>
            <person name="Bellgard S.E."/>
            <person name="Bellgard M.I."/>
        </authorList>
    </citation>
    <scope>NUCLEOTIDE SEQUENCE</scope>
    <source>
        <tissue evidence="1">Shoot tissue taken approximately 20 cm above the soil surface</tissue>
    </source>
</reference>
<accession>A0A0A8YW38</accession>
<protein>
    <submittedName>
        <fullName evidence="1">Uncharacterized protein</fullName>
    </submittedName>
</protein>
<dbReference type="EMBL" id="GBRH01271063">
    <property type="protein sequence ID" value="JAD26832.1"/>
    <property type="molecule type" value="Transcribed_RNA"/>
</dbReference>
<sequence length="41" mass="4915">MRLKGGEIDHMRLTILFAFTNHIRFVFLRRKWALFNSPPPS</sequence>
<dbReference type="AlphaFoldDB" id="A0A0A8YW38"/>
<evidence type="ECO:0000313" key="1">
    <source>
        <dbReference type="EMBL" id="JAD26832.1"/>
    </source>
</evidence>
<name>A0A0A8YW38_ARUDO</name>
<reference evidence="1" key="1">
    <citation type="submission" date="2014-09" db="EMBL/GenBank/DDBJ databases">
        <authorList>
            <person name="Magalhaes I.L.F."/>
            <person name="Oliveira U."/>
            <person name="Santos F.R."/>
            <person name="Vidigal T.H.D.A."/>
            <person name="Brescovit A.D."/>
            <person name="Santos A.J."/>
        </authorList>
    </citation>
    <scope>NUCLEOTIDE SEQUENCE</scope>
    <source>
        <tissue evidence="1">Shoot tissue taken approximately 20 cm above the soil surface</tissue>
    </source>
</reference>